<name>A0ACB9TL42_HOLOL</name>
<evidence type="ECO:0000313" key="2">
    <source>
        <dbReference type="Proteomes" id="UP001056778"/>
    </source>
</evidence>
<dbReference type="EMBL" id="CM043016">
    <property type="protein sequence ID" value="KAI4467493.1"/>
    <property type="molecule type" value="Genomic_DNA"/>
</dbReference>
<comment type="caution">
    <text evidence="1">The sequence shown here is derived from an EMBL/GenBank/DDBJ whole genome shotgun (WGS) entry which is preliminary data.</text>
</comment>
<sequence length="53" mass="6069">MWKTRNISIIMVAMIINETSSELLNKAINFIKADKCLASINQPQLLHIEWGIN</sequence>
<dbReference type="Proteomes" id="UP001056778">
    <property type="component" value="Chromosome 2"/>
</dbReference>
<organism evidence="1 2">
    <name type="scientific">Holotrichia oblita</name>
    <name type="common">Chafer beetle</name>
    <dbReference type="NCBI Taxonomy" id="644536"/>
    <lineage>
        <taxon>Eukaryota</taxon>
        <taxon>Metazoa</taxon>
        <taxon>Ecdysozoa</taxon>
        <taxon>Arthropoda</taxon>
        <taxon>Hexapoda</taxon>
        <taxon>Insecta</taxon>
        <taxon>Pterygota</taxon>
        <taxon>Neoptera</taxon>
        <taxon>Endopterygota</taxon>
        <taxon>Coleoptera</taxon>
        <taxon>Polyphaga</taxon>
        <taxon>Scarabaeiformia</taxon>
        <taxon>Scarabaeidae</taxon>
        <taxon>Melolonthinae</taxon>
        <taxon>Holotrichia</taxon>
    </lineage>
</organism>
<reference evidence="1" key="1">
    <citation type="submission" date="2022-04" db="EMBL/GenBank/DDBJ databases">
        <title>Chromosome-scale genome assembly of Holotrichia oblita Faldermann.</title>
        <authorList>
            <person name="Rongchong L."/>
        </authorList>
    </citation>
    <scope>NUCLEOTIDE SEQUENCE</scope>
    <source>
        <strain evidence="1">81SQS9</strain>
    </source>
</reference>
<proteinExistence type="predicted"/>
<evidence type="ECO:0000313" key="1">
    <source>
        <dbReference type="EMBL" id="KAI4467493.1"/>
    </source>
</evidence>
<protein>
    <submittedName>
        <fullName evidence="1">Uncharacterized protein</fullName>
    </submittedName>
</protein>
<gene>
    <name evidence="1" type="ORF">MML48_2g00011422</name>
</gene>
<keyword evidence="2" id="KW-1185">Reference proteome</keyword>
<accession>A0ACB9TL42</accession>